<dbReference type="EMBL" id="ML977584">
    <property type="protein sequence ID" value="KAF2001217.1"/>
    <property type="molecule type" value="Genomic_DNA"/>
</dbReference>
<protein>
    <submittedName>
        <fullName evidence="1">Uncharacterized protein</fullName>
    </submittedName>
</protein>
<gene>
    <name evidence="1" type="ORF">P154DRAFT_596826</name>
</gene>
<evidence type="ECO:0000313" key="2">
    <source>
        <dbReference type="Proteomes" id="UP000799779"/>
    </source>
</evidence>
<sequence length="108" mass="12993">MIKHLRGRAQYVFWNISLGPRSERIVSMNEIFKTIIFQALQHSGQLFTDFAEQLNLSELQSSHTDREWVDLICLLFMKLPEVSIVLETEDLHKMYRHDRDWIERFLNQ</sequence>
<dbReference type="OrthoDB" id="61900at2759"/>
<proteinExistence type="predicted"/>
<accession>A0A6A5WIF2</accession>
<evidence type="ECO:0000313" key="1">
    <source>
        <dbReference type="EMBL" id="KAF2001217.1"/>
    </source>
</evidence>
<name>A0A6A5WIF2_9PLEO</name>
<keyword evidence="2" id="KW-1185">Reference proteome</keyword>
<dbReference type="AlphaFoldDB" id="A0A6A5WIF2"/>
<dbReference type="Proteomes" id="UP000799779">
    <property type="component" value="Unassembled WGS sequence"/>
</dbReference>
<reference evidence="1" key="1">
    <citation type="journal article" date="2020" name="Stud. Mycol.">
        <title>101 Dothideomycetes genomes: a test case for predicting lifestyles and emergence of pathogens.</title>
        <authorList>
            <person name="Haridas S."/>
            <person name="Albert R."/>
            <person name="Binder M."/>
            <person name="Bloem J."/>
            <person name="Labutti K."/>
            <person name="Salamov A."/>
            <person name="Andreopoulos B."/>
            <person name="Baker S."/>
            <person name="Barry K."/>
            <person name="Bills G."/>
            <person name="Bluhm B."/>
            <person name="Cannon C."/>
            <person name="Castanera R."/>
            <person name="Culley D."/>
            <person name="Daum C."/>
            <person name="Ezra D."/>
            <person name="Gonzalez J."/>
            <person name="Henrissat B."/>
            <person name="Kuo A."/>
            <person name="Liang C."/>
            <person name="Lipzen A."/>
            <person name="Lutzoni F."/>
            <person name="Magnuson J."/>
            <person name="Mondo S."/>
            <person name="Nolan M."/>
            <person name="Ohm R."/>
            <person name="Pangilinan J."/>
            <person name="Park H.-J."/>
            <person name="Ramirez L."/>
            <person name="Alfaro M."/>
            <person name="Sun H."/>
            <person name="Tritt A."/>
            <person name="Yoshinaga Y."/>
            <person name="Zwiers L.-H."/>
            <person name="Turgeon B."/>
            <person name="Goodwin S."/>
            <person name="Spatafora J."/>
            <person name="Crous P."/>
            <person name="Grigoriev I."/>
        </authorList>
    </citation>
    <scope>NUCLEOTIDE SEQUENCE</scope>
    <source>
        <strain evidence="1">CBS 123094</strain>
    </source>
</reference>
<organism evidence="1 2">
    <name type="scientific">Amniculicola lignicola CBS 123094</name>
    <dbReference type="NCBI Taxonomy" id="1392246"/>
    <lineage>
        <taxon>Eukaryota</taxon>
        <taxon>Fungi</taxon>
        <taxon>Dikarya</taxon>
        <taxon>Ascomycota</taxon>
        <taxon>Pezizomycotina</taxon>
        <taxon>Dothideomycetes</taxon>
        <taxon>Pleosporomycetidae</taxon>
        <taxon>Pleosporales</taxon>
        <taxon>Amniculicolaceae</taxon>
        <taxon>Amniculicola</taxon>
    </lineage>
</organism>